<dbReference type="AlphaFoldDB" id="A0A1I5FLW9"/>
<evidence type="ECO:0000256" key="4">
    <source>
        <dbReference type="ARBA" id="ARBA00022475"/>
    </source>
</evidence>
<feature type="transmembrane region" description="Helical" evidence="8">
    <location>
        <begin position="22"/>
        <end position="44"/>
    </location>
</feature>
<evidence type="ECO:0000256" key="3">
    <source>
        <dbReference type="ARBA" id="ARBA00022448"/>
    </source>
</evidence>
<dbReference type="Gene3D" id="1.10.3470.10">
    <property type="entry name" value="ABC transporter involved in vitamin B12 uptake, BtuC"/>
    <property type="match status" value="1"/>
</dbReference>
<organism evidence="9 10">
    <name type="scientific">Pseudonocardia ammonioxydans</name>
    <dbReference type="NCBI Taxonomy" id="260086"/>
    <lineage>
        <taxon>Bacteria</taxon>
        <taxon>Bacillati</taxon>
        <taxon>Actinomycetota</taxon>
        <taxon>Actinomycetes</taxon>
        <taxon>Pseudonocardiales</taxon>
        <taxon>Pseudonocardiaceae</taxon>
        <taxon>Pseudonocardia</taxon>
    </lineage>
</organism>
<dbReference type="Proteomes" id="UP000199614">
    <property type="component" value="Unassembled WGS sequence"/>
</dbReference>
<feature type="transmembrane region" description="Helical" evidence="8">
    <location>
        <begin position="77"/>
        <end position="94"/>
    </location>
</feature>
<evidence type="ECO:0000313" key="10">
    <source>
        <dbReference type="Proteomes" id="UP000199614"/>
    </source>
</evidence>
<accession>A0A1I5FLW9</accession>
<dbReference type="InterPro" id="IPR000522">
    <property type="entry name" value="ABC_transptr_permease_BtuC"/>
</dbReference>
<feature type="transmembrane region" description="Helical" evidence="8">
    <location>
        <begin position="164"/>
        <end position="186"/>
    </location>
</feature>
<dbReference type="EMBL" id="FOUY01000039">
    <property type="protein sequence ID" value="SFO24712.1"/>
    <property type="molecule type" value="Genomic_DNA"/>
</dbReference>
<proteinExistence type="inferred from homology"/>
<gene>
    <name evidence="9" type="ORF">SAMN05216207_103923</name>
</gene>
<evidence type="ECO:0000256" key="2">
    <source>
        <dbReference type="ARBA" id="ARBA00007935"/>
    </source>
</evidence>
<name>A0A1I5FLW9_PSUAM</name>
<feature type="transmembrane region" description="Helical" evidence="8">
    <location>
        <begin position="324"/>
        <end position="342"/>
    </location>
</feature>
<dbReference type="GO" id="GO:0022857">
    <property type="term" value="F:transmembrane transporter activity"/>
    <property type="evidence" value="ECO:0007669"/>
    <property type="project" value="InterPro"/>
</dbReference>
<feature type="transmembrane region" description="Helical" evidence="8">
    <location>
        <begin position="106"/>
        <end position="127"/>
    </location>
</feature>
<dbReference type="FunFam" id="1.10.3470.10:FF:000001">
    <property type="entry name" value="Vitamin B12 ABC transporter permease BtuC"/>
    <property type="match status" value="1"/>
</dbReference>
<evidence type="ECO:0000313" key="9">
    <source>
        <dbReference type="EMBL" id="SFO24712.1"/>
    </source>
</evidence>
<dbReference type="InterPro" id="IPR037294">
    <property type="entry name" value="ABC_BtuC-like"/>
</dbReference>
<keyword evidence="5 8" id="KW-0812">Transmembrane</keyword>
<dbReference type="Pfam" id="PF01032">
    <property type="entry name" value="FecCD"/>
    <property type="match status" value="1"/>
</dbReference>
<feature type="transmembrane region" description="Helical" evidence="8">
    <location>
        <begin position="206"/>
        <end position="231"/>
    </location>
</feature>
<evidence type="ECO:0000256" key="8">
    <source>
        <dbReference type="SAM" id="Phobius"/>
    </source>
</evidence>
<keyword evidence="6 8" id="KW-1133">Transmembrane helix</keyword>
<dbReference type="CDD" id="cd06550">
    <property type="entry name" value="TM_ABC_iron-siderophores_like"/>
    <property type="match status" value="1"/>
</dbReference>
<protein>
    <submittedName>
        <fullName evidence="9">Iron complex transport system permease protein</fullName>
    </submittedName>
</protein>
<evidence type="ECO:0000256" key="6">
    <source>
        <dbReference type="ARBA" id="ARBA00022989"/>
    </source>
</evidence>
<dbReference type="PANTHER" id="PTHR30472:SF1">
    <property type="entry name" value="FE(3+) DICITRATE TRANSPORT SYSTEM PERMEASE PROTEIN FECC-RELATED"/>
    <property type="match status" value="1"/>
</dbReference>
<dbReference type="GO" id="GO:0033214">
    <property type="term" value="P:siderophore-iron import into cell"/>
    <property type="evidence" value="ECO:0007669"/>
    <property type="project" value="TreeGrafter"/>
</dbReference>
<keyword evidence="3" id="KW-0813">Transport</keyword>
<evidence type="ECO:0000256" key="1">
    <source>
        <dbReference type="ARBA" id="ARBA00004651"/>
    </source>
</evidence>
<dbReference type="OrthoDB" id="9782305at2"/>
<keyword evidence="7 8" id="KW-0472">Membrane</keyword>
<dbReference type="RefSeq" id="WP_093352177.1">
    <property type="nucleotide sequence ID" value="NZ_FOUY01000039.1"/>
</dbReference>
<feature type="transmembrane region" description="Helical" evidence="8">
    <location>
        <begin position="252"/>
        <end position="274"/>
    </location>
</feature>
<dbReference type="GO" id="GO:0005886">
    <property type="term" value="C:plasma membrane"/>
    <property type="evidence" value="ECO:0007669"/>
    <property type="project" value="UniProtKB-SubCell"/>
</dbReference>
<evidence type="ECO:0000256" key="5">
    <source>
        <dbReference type="ARBA" id="ARBA00022692"/>
    </source>
</evidence>
<evidence type="ECO:0000256" key="7">
    <source>
        <dbReference type="ARBA" id="ARBA00023136"/>
    </source>
</evidence>
<comment type="subcellular location">
    <subcellularLocation>
        <location evidence="1">Cell membrane</location>
        <topology evidence="1">Multi-pass membrane protein</topology>
    </subcellularLocation>
</comment>
<feature type="transmembrane region" description="Helical" evidence="8">
    <location>
        <begin position="294"/>
        <end position="312"/>
    </location>
</feature>
<dbReference type="PANTHER" id="PTHR30472">
    <property type="entry name" value="FERRIC ENTEROBACTIN TRANSPORT SYSTEM PERMEASE PROTEIN"/>
    <property type="match status" value="1"/>
</dbReference>
<reference evidence="9 10" key="1">
    <citation type="submission" date="2016-10" db="EMBL/GenBank/DDBJ databases">
        <authorList>
            <person name="de Groot N.N."/>
        </authorList>
    </citation>
    <scope>NUCLEOTIDE SEQUENCE [LARGE SCALE GENOMIC DNA]</scope>
    <source>
        <strain evidence="9 10">CGMCC 4.1877</strain>
    </source>
</reference>
<comment type="similarity">
    <text evidence="2">Belongs to the binding-protein-dependent transport system permease family. FecCD subfamily.</text>
</comment>
<keyword evidence="10" id="KW-1185">Reference proteome</keyword>
<dbReference type="STRING" id="260086.SAMN05216207_103923"/>
<feature type="transmembrane region" description="Helical" evidence="8">
    <location>
        <begin position="133"/>
        <end position="152"/>
    </location>
</feature>
<dbReference type="SUPFAM" id="SSF81345">
    <property type="entry name" value="ABC transporter involved in vitamin B12 uptake, BtuC"/>
    <property type="match status" value="1"/>
</dbReference>
<sequence length="348" mass="35209">MSTTAGTDVQPVRRDTHTGRQLIGIPLAVVALVVACVLSVMIGAKSIPVGTVVDAFTAFDPTNNDHLFVRDERVPRTVLGVLAGLALGLAGTVMQAVARNPLADPGVLGINAGASLLVVTGITLFGLTTLTGYVWFAFVGAAIAAVLVYGVSSLGREGATPIKLALAGAAANAAFVSFTTAVLLTGSDAFEQFRLWQVGSLAGRGWDVVGAVAVFIVVGSVIALLSGGLLNTLAMGDDMARALGQNVTRARVVSGLAVVLLCGAATAAAGPIGFVGLAVPQIARLIAGPDNRWLLPYAALLAPVLVLGADVVGRLIARPGEVQVGILTAAIGAPIFIALVRGRRVSSL</sequence>
<keyword evidence="4" id="KW-1003">Cell membrane</keyword>